<accession>A0A2L2X928</accession>
<dbReference type="EMBL" id="BFAV01000039">
    <property type="protein sequence ID" value="GBF32530.1"/>
    <property type="molecule type" value="Genomic_DNA"/>
</dbReference>
<dbReference type="Gene3D" id="3.40.190.10">
    <property type="entry name" value="Periplasmic binding protein-like II"/>
    <property type="match status" value="1"/>
</dbReference>
<comment type="caution">
    <text evidence="1">The sequence shown here is derived from an EMBL/GenBank/DDBJ whole genome shotgun (WGS) entry which is preliminary data.</text>
</comment>
<protein>
    <submittedName>
        <fullName evidence="1">4,5-dihydroxyphthalate decarboxylase</fullName>
    </submittedName>
</protein>
<dbReference type="SUPFAM" id="SSF53850">
    <property type="entry name" value="Periplasmic binding protein-like II"/>
    <property type="match status" value="1"/>
</dbReference>
<evidence type="ECO:0000313" key="1">
    <source>
        <dbReference type="EMBL" id="GBF32530.1"/>
    </source>
</evidence>
<organism evidence="1 2">
    <name type="scientific">Desulfocucumis palustris</name>
    <dbReference type="NCBI Taxonomy" id="1898651"/>
    <lineage>
        <taxon>Bacteria</taxon>
        <taxon>Bacillati</taxon>
        <taxon>Bacillota</taxon>
        <taxon>Clostridia</taxon>
        <taxon>Eubacteriales</taxon>
        <taxon>Desulfocucumaceae</taxon>
        <taxon>Desulfocucumis</taxon>
    </lineage>
</organism>
<dbReference type="Proteomes" id="UP000239549">
    <property type="component" value="Unassembled WGS sequence"/>
</dbReference>
<proteinExistence type="predicted"/>
<dbReference type="OrthoDB" id="8689594at2"/>
<name>A0A2L2X928_9FIRM</name>
<keyword evidence="2" id="KW-1185">Reference proteome</keyword>
<gene>
    <name evidence="1" type="ORF">DCCM_0726</name>
</gene>
<reference evidence="2" key="1">
    <citation type="submission" date="2018-02" db="EMBL/GenBank/DDBJ databases">
        <title>Genome sequence of Desulfocucumis palustris strain NAW-5.</title>
        <authorList>
            <person name="Watanabe M."/>
            <person name="Kojima H."/>
            <person name="Fukui M."/>
        </authorList>
    </citation>
    <scope>NUCLEOTIDE SEQUENCE [LARGE SCALE GENOMIC DNA]</scope>
    <source>
        <strain evidence="2">NAW-5</strain>
    </source>
</reference>
<dbReference type="AlphaFoldDB" id="A0A2L2X928"/>
<sequence>MSKVNINFACSPYDRTRALLDGTVVPEGIDLNFLPMEVEETFYRQFRYSEFEASEVSLSSYTLSRAHGDNRFIAIPVFTSRFFRHSCIYININSGIKTPEDLKGKIVGVPEYQMTSALWLRGTFQHEYGIKPSDIHWRTGGMEQPGRIEKIKIKLPSDVDCQPIPVDKTLAQMLETGEIDAVINARIPSTFYNGHNVKRLFENYHEVEAEYFRKTGIFPIMHCIAIRHDVYYANPWVAMSLFKALKEAKNIVMANFKNTSALYATLPWMVYEVERTKAIMGEDFWPYGIEPNRKALESICQYSYEQGLSEKLMTVEELFAKETFEVFKI</sequence>
<evidence type="ECO:0000313" key="2">
    <source>
        <dbReference type="Proteomes" id="UP000239549"/>
    </source>
</evidence>
<dbReference type="RefSeq" id="WP_104371048.1">
    <property type="nucleotide sequence ID" value="NZ_BFAV01000039.1"/>
</dbReference>